<reference evidence="3" key="1">
    <citation type="journal article" date="2013" name="PLoS Genet.">
        <title>The genome of Spraguea lophii and the basis of host-microsporidian interactions.</title>
        <authorList>
            <person name="Campbell S.E."/>
            <person name="Williams T.A."/>
            <person name="Yousuf A."/>
            <person name="Soanes D.M."/>
            <person name="Paszkiewicz K.H."/>
            <person name="Williams B.A.P."/>
        </authorList>
    </citation>
    <scope>NUCLEOTIDE SEQUENCE [LARGE SCALE GENOMIC DNA]</scope>
    <source>
        <strain evidence="3">42_110</strain>
    </source>
</reference>
<comment type="caution">
    <text evidence="2">The sequence shown here is derived from an EMBL/GenBank/DDBJ whole genome shotgun (WGS) entry which is preliminary data.</text>
</comment>
<evidence type="ECO:0000313" key="2">
    <source>
        <dbReference type="EMBL" id="EPR78257.1"/>
    </source>
</evidence>
<gene>
    <name evidence="2" type="ORF">SLOPH_490</name>
</gene>
<dbReference type="Proteomes" id="UP000014978">
    <property type="component" value="Unassembled WGS sequence"/>
</dbReference>
<dbReference type="InParanoid" id="S7W972"/>
<feature type="non-terminal residue" evidence="2">
    <location>
        <position position="1"/>
    </location>
</feature>
<accession>S7W972</accession>
<dbReference type="EMBL" id="ATCN01000917">
    <property type="protein sequence ID" value="EPR78257.1"/>
    <property type="molecule type" value="Genomic_DNA"/>
</dbReference>
<feature type="region of interest" description="Disordered" evidence="1">
    <location>
        <begin position="116"/>
        <end position="135"/>
    </location>
</feature>
<sequence length="135" mass="15828">MCTLSVNILTNFLIIDELDVLHPIISFLNKNRISDRTVVEKLMVWYRSSYDSLHAMIINNIITSGLLDSKIREMNNDGVMSSKKTKIMVREYLKEFKGKPLCELFKEENKVKEQGIWNKDDKPNNEFDIELDQPF</sequence>
<protein>
    <submittedName>
        <fullName evidence="2">Uncharacterized protein</fullName>
    </submittedName>
</protein>
<name>S7W972_SPRLO</name>
<keyword evidence="3" id="KW-1185">Reference proteome</keyword>
<dbReference type="OrthoDB" id="2188332at2759"/>
<proteinExistence type="predicted"/>
<evidence type="ECO:0000256" key="1">
    <source>
        <dbReference type="SAM" id="MobiDB-lite"/>
    </source>
</evidence>
<dbReference type="VEuPathDB" id="MicrosporidiaDB:SLOPH_490"/>
<dbReference type="AlphaFoldDB" id="S7W972"/>
<feature type="compositionally biased region" description="Basic and acidic residues" evidence="1">
    <location>
        <begin position="116"/>
        <end position="125"/>
    </location>
</feature>
<evidence type="ECO:0000313" key="3">
    <source>
        <dbReference type="Proteomes" id="UP000014978"/>
    </source>
</evidence>
<dbReference type="HOGENOM" id="CLU_1887114_0_0_1"/>
<organism evidence="2 3">
    <name type="scientific">Spraguea lophii (strain 42_110)</name>
    <name type="common">Microsporidian parasite</name>
    <dbReference type="NCBI Taxonomy" id="1358809"/>
    <lineage>
        <taxon>Eukaryota</taxon>
        <taxon>Fungi</taxon>
        <taxon>Fungi incertae sedis</taxon>
        <taxon>Microsporidia</taxon>
        <taxon>Spragueidae</taxon>
        <taxon>Spraguea</taxon>
    </lineage>
</organism>